<protein>
    <submittedName>
        <fullName evidence="2">Enoyl-CoA hydratase</fullName>
    </submittedName>
</protein>
<evidence type="ECO:0000259" key="1">
    <source>
        <dbReference type="Pfam" id="PF01575"/>
    </source>
</evidence>
<comment type="caution">
    <text evidence="2">The sequence shown here is derived from an EMBL/GenBank/DDBJ whole genome shotgun (WGS) entry which is preliminary data.</text>
</comment>
<sequence length="153" mass="16704">MTTLTFEDFKPGHFGTFGPRHVTREEILAFAAEYDPQPMHLDEEAAKASMLKGLSGSGWHLGSLMMRMLFDGFIGRTASLGSPGVNEMRWLAPLRPGDDLTLDVDVAEARISKSRPETGIVTFKGTIRNAAGVVLCEMESPIIVRRRLEAGAA</sequence>
<evidence type="ECO:0000313" key="3">
    <source>
        <dbReference type="Proteomes" id="UP000051660"/>
    </source>
</evidence>
<dbReference type="RefSeq" id="WP_057856003.1">
    <property type="nucleotide sequence ID" value="NZ_LLYB01000026.1"/>
</dbReference>
<dbReference type="PANTHER" id="PTHR43664">
    <property type="entry name" value="MONOAMINE OXIDASE-RELATED"/>
    <property type="match status" value="1"/>
</dbReference>
<proteinExistence type="predicted"/>
<reference evidence="2 3" key="1">
    <citation type="submission" date="2014-03" db="EMBL/GenBank/DDBJ databases">
        <title>Bradyrhizobium valentinum sp. nov., isolated from effective nodules of Lupinus mariae-josephae, a lupine endemic of basic-lime soils in Eastern Spain.</title>
        <authorList>
            <person name="Duran D."/>
            <person name="Rey L."/>
            <person name="Navarro A."/>
            <person name="Busquets A."/>
            <person name="Imperial J."/>
            <person name="Ruiz-Argueso T."/>
        </authorList>
    </citation>
    <scope>NUCLEOTIDE SEQUENCE [LARGE SCALE GENOMIC DNA]</scope>
    <source>
        <strain evidence="2 3">CCBAU 23086</strain>
    </source>
</reference>
<name>A0A0R3NE34_9BRAD</name>
<dbReference type="AlphaFoldDB" id="A0A0R3NE34"/>
<dbReference type="CDD" id="cd03454">
    <property type="entry name" value="YdeM"/>
    <property type="match status" value="1"/>
</dbReference>
<evidence type="ECO:0000313" key="2">
    <source>
        <dbReference type="EMBL" id="KRR28333.1"/>
    </source>
</evidence>
<dbReference type="Pfam" id="PF01575">
    <property type="entry name" value="MaoC_dehydratas"/>
    <property type="match status" value="1"/>
</dbReference>
<dbReference type="SUPFAM" id="SSF54637">
    <property type="entry name" value="Thioesterase/thiol ester dehydrase-isomerase"/>
    <property type="match status" value="1"/>
</dbReference>
<dbReference type="EMBL" id="LLYB01000026">
    <property type="protein sequence ID" value="KRR28333.1"/>
    <property type="molecule type" value="Genomic_DNA"/>
</dbReference>
<dbReference type="InterPro" id="IPR002539">
    <property type="entry name" value="MaoC-like_dom"/>
</dbReference>
<dbReference type="InterPro" id="IPR029069">
    <property type="entry name" value="HotDog_dom_sf"/>
</dbReference>
<dbReference type="PANTHER" id="PTHR43664:SF1">
    <property type="entry name" value="BETA-METHYLMALYL-COA DEHYDRATASE"/>
    <property type="match status" value="1"/>
</dbReference>
<feature type="domain" description="MaoC-like" evidence="1">
    <location>
        <begin position="18"/>
        <end position="116"/>
    </location>
</feature>
<dbReference type="STRING" id="722472.SAMN05444321_3491"/>
<dbReference type="Proteomes" id="UP000051660">
    <property type="component" value="Unassembled WGS sequence"/>
</dbReference>
<organism evidence="2 3">
    <name type="scientific">Bradyrhizobium lablabi</name>
    <dbReference type="NCBI Taxonomy" id="722472"/>
    <lineage>
        <taxon>Bacteria</taxon>
        <taxon>Pseudomonadati</taxon>
        <taxon>Pseudomonadota</taxon>
        <taxon>Alphaproteobacteria</taxon>
        <taxon>Hyphomicrobiales</taxon>
        <taxon>Nitrobacteraceae</taxon>
        <taxon>Bradyrhizobium</taxon>
    </lineage>
</organism>
<dbReference type="OrthoDB" id="9797938at2"/>
<dbReference type="Gene3D" id="3.10.129.10">
    <property type="entry name" value="Hotdog Thioesterase"/>
    <property type="match status" value="1"/>
</dbReference>
<dbReference type="InterPro" id="IPR052342">
    <property type="entry name" value="MCH/BMMD"/>
</dbReference>
<accession>A0A0R3NE34</accession>
<gene>
    <name evidence="2" type="ORF">CQ14_40680</name>
</gene>